<keyword evidence="3" id="KW-1185">Reference proteome</keyword>
<dbReference type="Proteomes" id="UP001372338">
    <property type="component" value="Unassembled WGS sequence"/>
</dbReference>
<evidence type="ECO:0000313" key="3">
    <source>
        <dbReference type="Proteomes" id="UP001372338"/>
    </source>
</evidence>
<reference evidence="2 3" key="1">
    <citation type="submission" date="2024-01" db="EMBL/GenBank/DDBJ databases">
        <title>The genomes of 5 underutilized Papilionoideae crops provide insights into root nodulation and disease resistanc.</title>
        <authorList>
            <person name="Yuan L."/>
        </authorList>
    </citation>
    <scope>NUCLEOTIDE SEQUENCE [LARGE SCALE GENOMIC DNA]</scope>
    <source>
        <strain evidence="2">ZHUSHIDOU_FW_LH</strain>
        <tissue evidence="2">Leaf</tissue>
    </source>
</reference>
<comment type="caution">
    <text evidence="2">The sequence shown here is derived from an EMBL/GenBank/DDBJ whole genome shotgun (WGS) entry which is preliminary data.</text>
</comment>
<gene>
    <name evidence="2" type="ORF">RIF29_34194</name>
</gene>
<protein>
    <submittedName>
        <fullName evidence="2">Uncharacterized protein</fullName>
    </submittedName>
</protein>
<dbReference type="EMBL" id="JAYWIO010000007">
    <property type="protein sequence ID" value="KAK7251204.1"/>
    <property type="molecule type" value="Genomic_DNA"/>
</dbReference>
<organism evidence="2 3">
    <name type="scientific">Crotalaria pallida</name>
    <name type="common">Smooth rattlebox</name>
    <name type="synonym">Crotalaria striata</name>
    <dbReference type="NCBI Taxonomy" id="3830"/>
    <lineage>
        <taxon>Eukaryota</taxon>
        <taxon>Viridiplantae</taxon>
        <taxon>Streptophyta</taxon>
        <taxon>Embryophyta</taxon>
        <taxon>Tracheophyta</taxon>
        <taxon>Spermatophyta</taxon>
        <taxon>Magnoliopsida</taxon>
        <taxon>eudicotyledons</taxon>
        <taxon>Gunneridae</taxon>
        <taxon>Pentapetalae</taxon>
        <taxon>rosids</taxon>
        <taxon>fabids</taxon>
        <taxon>Fabales</taxon>
        <taxon>Fabaceae</taxon>
        <taxon>Papilionoideae</taxon>
        <taxon>50 kb inversion clade</taxon>
        <taxon>genistoids sensu lato</taxon>
        <taxon>core genistoids</taxon>
        <taxon>Crotalarieae</taxon>
        <taxon>Crotalaria</taxon>
    </lineage>
</organism>
<proteinExistence type="predicted"/>
<evidence type="ECO:0000256" key="1">
    <source>
        <dbReference type="SAM" id="MobiDB-lite"/>
    </source>
</evidence>
<feature type="compositionally biased region" description="Polar residues" evidence="1">
    <location>
        <begin position="83"/>
        <end position="92"/>
    </location>
</feature>
<sequence>MDVLANIFSKQHDLSTKESGRKCEEVPGVRREKPICLDDTIEFSKCVDVIPQSVIEEYTTPQISKKFTNGKGSARGKDVMDTSWKSTNQSLKSMPKRLGLGSSASRSTSTSKQLFHSPGIEVRPIKKGKTLGSNKYKQFNLFSMGSLSHTLSPVFKFTNPKEKAACFNPKADVLERSIVCEIMDKYSEDLMPHTEELQDVIVIHLQK</sequence>
<name>A0AAN9EBF2_CROPI</name>
<feature type="region of interest" description="Disordered" evidence="1">
    <location>
        <begin position="69"/>
        <end position="118"/>
    </location>
</feature>
<feature type="compositionally biased region" description="Low complexity" evidence="1">
    <location>
        <begin position="96"/>
        <end position="112"/>
    </location>
</feature>
<evidence type="ECO:0000313" key="2">
    <source>
        <dbReference type="EMBL" id="KAK7251204.1"/>
    </source>
</evidence>
<dbReference type="AlphaFoldDB" id="A0AAN9EBF2"/>
<accession>A0AAN9EBF2</accession>